<protein>
    <submittedName>
        <fullName evidence="2">Glycosyltransferase family 2 protein</fullName>
    </submittedName>
</protein>
<feature type="domain" description="Glycosyltransferase 2-like" evidence="1">
    <location>
        <begin position="13"/>
        <end position="131"/>
    </location>
</feature>
<dbReference type="EMBL" id="JACJSG010000003">
    <property type="protein sequence ID" value="MBD2499583.1"/>
    <property type="molecule type" value="Genomic_DNA"/>
</dbReference>
<evidence type="ECO:0000313" key="2">
    <source>
        <dbReference type="EMBL" id="MBD2499583.1"/>
    </source>
</evidence>
<dbReference type="PANTHER" id="PTHR43685:SF2">
    <property type="entry name" value="GLYCOSYLTRANSFERASE 2-LIKE DOMAIN-CONTAINING PROTEIN"/>
    <property type="match status" value="1"/>
</dbReference>
<evidence type="ECO:0000313" key="3">
    <source>
        <dbReference type="Proteomes" id="UP000661112"/>
    </source>
</evidence>
<dbReference type="Gene3D" id="3.90.550.10">
    <property type="entry name" value="Spore Coat Polysaccharide Biosynthesis Protein SpsA, Chain A"/>
    <property type="match status" value="1"/>
</dbReference>
<dbReference type="InterPro" id="IPR050834">
    <property type="entry name" value="Glycosyltransf_2"/>
</dbReference>
<dbReference type="SUPFAM" id="SSF53448">
    <property type="entry name" value="Nucleotide-diphospho-sugar transferases"/>
    <property type="match status" value="1"/>
</dbReference>
<dbReference type="PANTHER" id="PTHR43685">
    <property type="entry name" value="GLYCOSYLTRANSFERASE"/>
    <property type="match status" value="1"/>
</dbReference>
<organism evidence="2 3">
    <name type="scientific">Anabaena azotica FACHB-119</name>
    <dbReference type="NCBI Taxonomy" id="947527"/>
    <lineage>
        <taxon>Bacteria</taxon>
        <taxon>Bacillati</taxon>
        <taxon>Cyanobacteriota</taxon>
        <taxon>Cyanophyceae</taxon>
        <taxon>Nostocales</taxon>
        <taxon>Nostocaceae</taxon>
        <taxon>Anabaena</taxon>
        <taxon>Anabaena azotica</taxon>
    </lineage>
</organism>
<dbReference type="Proteomes" id="UP000661112">
    <property type="component" value="Unassembled WGS sequence"/>
</dbReference>
<name>A0ABR8D1F0_9NOST</name>
<evidence type="ECO:0000259" key="1">
    <source>
        <dbReference type="Pfam" id="PF00535"/>
    </source>
</evidence>
<proteinExistence type="predicted"/>
<accession>A0ABR8D1F0</accession>
<sequence>MSVNTQLSAPLVSVIIPTYNRPNYLQQALQSAVNQTFKNIEIIVCDNCSDVNPLPIVEAFADERIYFFRHPQNIGMVANIISGFVIARGKYVASLHDDDMWEEDFLAKLIPPLEANSDLAVAFCDHYMITTDGQIDDVLTQECSRVWKRADLKAGIHQPFYQIAVENMSIASANAAVIRKDIIDWEVIPLEVGGSYDLYINYLCSRSGMGAYYHPEKLTRYREHEIKDTMTDNPQINIRKGKNHLFCYEQFINDERIKDIHPHCQQRLIEVHHYLGMNLLKAGQPEAAIAHFKYVLQRKRLSLRAIAALLFAFIRSLFISKLLGEKGYVTEERKQATLA</sequence>
<dbReference type="Pfam" id="PF00535">
    <property type="entry name" value="Glycos_transf_2"/>
    <property type="match status" value="1"/>
</dbReference>
<dbReference type="InterPro" id="IPR029044">
    <property type="entry name" value="Nucleotide-diphossugar_trans"/>
</dbReference>
<reference evidence="2 3" key="1">
    <citation type="journal article" date="2020" name="ISME J.">
        <title>Comparative genomics reveals insights into cyanobacterial evolution and habitat adaptation.</title>
        <authorList>
            <person name="Chen M.Y."/>
            <person name="Teng W.K."/>
            <person name="Zhao L."/>
            <person name="Hu C.X."/>
            <person name="Zhou Y.K."/>
            <person name="Han B.P."/>
            <person name="Song L.R."/>
            <person name="Shu W.S."/>
        </authorList>
    </citation>
    <scope>NUCLEOTIDE SEQUENCE [LARGE SCALE GENOMIC DNA]</scope>
    <source>
        <strain evidence="2 3">FACHB-119</strain>
    </source>
</reference>
<dbReference type="InterPro" id="IPR001173">
    <property type="entry name" value="Glyco_trans_2-like"/>
</dbReference>
<dbReference type="CDD" id="cd00761">
    <property type="entry name" value="Glyco_tranf_GTA_type"/>
    <property type="match status" value="1"/>
</dbReference>
<gene>
    <name evidence="2" type="ORF">H6G83_02940</name>
</gene>
<keyword evidence="3" id="KW-1185">Reference proteome</keyword>
<dbReference type="RefSeq" id="WP_190466703.1">
    <property type="nucleotide sequence ID" value="NZ_JACJSG010000003.1"/>
</dbReference>
<comment type="caution">
    <text evidence="2">The sequence shown here is derived from an EMBL/GenBank/DDBJ whole genome shotgun (WGS) entry which is preliminary data.</text>
</comment>